<organism evidence="6 7">
    <name type="scientific">Duffyella gerundensis</name>
    <dbReference type="NCBI Taxonomy" id="1619313"/>
    <lineage>
        <taxon>Bacteria</taxon>
        <taxon>Pseudomonadati</taxon>
        <taxon>Pseudomonadota</taxon>
        <taxon>Gammaproteobacteria</taxon>
        <taxon>Enterobacterales</taxon>
        <taxon>Erwiniaceae</taxon>
        <taxon>Duffyella</taxon>
    </lineage>
</organism>
<feature type="transmembrane region" description="Helical" evidence="5">
    <location>
        <begin position="6"/>
        <end position="25"/>
    </location>
</feature>
<comment type="subcellular location">
    <subcellularLocation>
        <location evidence="5">Cell membrane</location>
        <topology evidence="5">Multi-pass membrane protein</topology>
    </subcellularLocation>
</comment>
<keyword evidence="3 5" id="KW-1133">Transmembrane helix</keyword>
<evidence type="ECO:0000256" key="4">
    <source>
        <dbReference type="ARBA" id="ARBA00023136"/>
    </source>
</evidence>
<evidence type="ECO:0000313" key="6">
    <source>
        <dbReference type="EMBL" id="CUU25301.1"/>
    </source>
</evidence>
<evidence type="ECO:0000256" key="1">
    <source>
        <dbReference type="ARBA" id="ARBA00022475"/>
    </source>
</evidence>
<dbReference type="KEGG" id="ege:EM595_3070"/>
<dbReference type="STRING" id="1619313.EM595_3070"/>
<sequence>MLEPVMTAYASLIILVLLAVLSFFVHNTAVTISILVLLAIKLTPLAQFFPVVEKQGITLGIIILTIAVMAPLASGTLPPSTLVKSFLDWKSLLAIVVGIFVSWLGGRGVSLMGAQPTIVGGLLIGTIIGVSLFRGVPVGPLIAAGIVSLFLVGK</sequence>
<dbReference type="PANTHER" id="PTHR38452">
    <property type="entry name" value="UPF0756 MEMBRANE PROTEIN YEAL"/>
    <property type="match status" value="1"/>
</dbReference>
<accession>A0A0U5L890</accession>
<comment type="similarity">
    <text evidence="5">Belongs to the UPF0756 family.</text>
</comment>
<feature type="transmembrane region" description="Helical" evidence="5">
    <location>
        <begin position="89"/>
        <end position="106"/>
    </location>
</feature>
<protein>
    <recommendedName>
        <fullName evidence="5">UPF0756 membrane protein EM595_3070</fullName>
    </recommendedName>
</protein>
<evidence type="ECO:0000256" key="3">
    <source>
        <dbReference type="ARBA" id="ARBA00022989"/>
    </source>
</evidence>
<dbReference type="PANTHER" id="PTHR38452:SF1">
    <property type="entry name" value="UPF0756 MEMBRANE PROTEIN YEAL"/>
    <property type="match status" value="1"/>
</dbReference>
<evidence type="ECO:0000256" key="2">
    <source>
        <dbReference type="ARBA" id="ARBA00022692"/>
    </source>
</evidence>
<dbReference type="HAMAP" id="MF_01874">
    <property type="entry name" value="UPF0756"/>
    <property type="match status" value="1"/>
</dbReference>
<keyword evidence="1 5" id="KW-1003">Cell membrane</keyword>
<keyword evidence="2 5" id="KW-0812">Transmembrane</keyword>
<dbReference type="InterPro" id="IPR007382">
    <property type="entry name" value="UPF0756_TM"/>
</dbReference>
<dbReference type="EMBL" id="LN907827">
    <property type="protein sequence ID" value="CUU25301.1"/>
    <property type="molecule type" value="Genomic_DNA"/>
</dbReference>
<evidence type="ECO:0000313" key="7">
    <source>
        <dbReference type="Proteomes" id="UP000059419"/>
    </source>
</evidence>
<name>A0A0U5L890_9GAMM</name>
<keyword evidence="7" id="KW-1185">Reference proteome</keyword>
<dbReference type="AlphaFoldDB" id="A0A0U5L890"/>
<proteinExistence type="inferred from homology"/>
<dbReference type="PATRIC" id="fig|1619313.3.peg.3187"/>
<gene>
    <name evidence="6" type="ORF">EM595_3070</name>
</gene>
<dbReference type="GO" id="GO:0005886">
    <property type="term" value="C:plasma membrane"/>
    <property type="evidence" value="ECO:0007669"/>
    <property type="project" value="UniProtKB-SubCell"/>
</dbReference>
<dbReference type="Proteomes" id="UP000059419">
    <property type="component" value="Chromosome 1"/>
</dbReference>
<feature type="transmembrane region" description="Helical" evidence="5">
    <location>
        <begin position="32"/>
        <end position="51"/>
    </location>
</feature>
<keyword evidence="4 5" id="KW-0472">Membrane</keyword>
<feature type="transmembrane region" description="Helical" evidence="5">
    <location>
        <begin position="118"/>
        <end position="151"/>
    </location>
</feature>
<evidence type="ECO:0000256" key="5">
    <source>
        <dbReference type="HAMAP-Rule" id="MF_01874"/>
    </source>
</evidence>
<reference evidence="7" key="1">
    <citation type="submission" date="2015-11" db="EMBL/GenBank/DDBJ databases">
        <authorList>
            <person name="Blom J."/>
        </authorList>
    </citation>
    <scope>NUCLEOTIDE SEQUENCE [LARGE SCALE GENOMIC DNA]</scope>
</reference>
<feature type="transmembrane region" description="Helical" evidence="5">
    <location>
        <begin position="57"/>
        <end position="77"/>
    </location>
</feature>
<dbReference type="Pfam" id="PF04284">
    <property type="entry name" value="DUF441"/>
    <property type="match status" value="1"/>
</dbReference>